<sequence length="138" mass="14938">MTAENASVTYESVLVELTGTFRDPEHPWRLDDSKVGFTPSGSKCAYRSVTWTTDEGLEPLLKASHWEGDIADSVQDRLDEVGFFEQQVDGTTVHASDESGAVLTMMSTGSTTSMHVTTTASTSGRSSCKDFPIDVPDP</sequence>
<proteinExistence type="predicted"/>
<protein>
    <submittedName>
        <fullName evidence="2">Uncharacterized protein</fullName>
    </submittedName>
</protein>
<dbReference type="AlphaFoldDB" id="G4CVX2"/>
<dbReference type="EMBL" id="AGBA01000007">
    <property type="protein sequence ID" value="EGY78510.1"/>
    <property type="molecule type" value="Genomic_DNA"/>
</dbReference>
<evidence type="ECO:0000256" key="1">
    <source>
        <dbReference type="SAM" id="MobiDB-lite"/>
    </source>
</evidence>
<evidence type="ECO:0000313" key="3">
    <source>
        <dbReference type="Proteomes" id="UP000005332"/>
    </source>
</evidence>
<organism evidence="2 3">
    <name type="scientific">Cutibacterium avidum ATCC 25577</name>
    <dbReference type="NCBI Taxonomy" id="997355"/>
    <lineage>
        <taxon>Bacteria</taxon>
        <taxon>Bacillati</taxon>
        <taxon>Actinomycetota</taxon>
        <taxon>Actinomycetes</taxon>
        <taxon>Propionibacteriales</taxon>
        <taxon>Propionibacteriaceae</taxon>
        <taxon>Cutibacterium</taxon>
    </lineage>
</organism>
<accession>G4CVX2</accession>
<name>G4CVX2_9ACTN</name>
<dbReference type="PATRIC" id="fig|997355.3.peg.665"/>
<feature type="region of interest" description="Disordered" evidence="1">
    <location>
        <begin position="115"/>
        <end position="138"/>
    </location>
</feature>
<dbReference type="HOGENOM" id="CLU_126550_0_0_11"/>
<gene>
    <name evidence="2" type="ORF">HMPREF9153_0679</name>
</gene>
<comment type="caution">
    <text evidence="2">The sequence shown here is derived from an EMBL/GenBank/DDBJ whole genome shotgun (WGS) entry which is preliminary data.</text>
</comment>
<dbReference type="Proteomes" id="UP000005332">
    <property type="component" value="Unassembled WGS sequence"/>
</dbReference>
<keyword evidence="3" id="KW-1185">Reference proteome</keyword>
<reference evidence="2 3" key="1">
    <citation type="submission" date="2011-06" db="EMBL/GenBank/DDBJ databases">
        <authorList>
            <person name="Muzny D."/>
            <person name="Qin X."/>
            <person name="Deng J."/>
            <person name="Jiang H."/>
            <person name="Liu Y."/>
            <person name="Qu J."/>
            <person name="Song X.-Z."/>
            <person name="Zhang L."/>
            <person name="Thornton R."/>
            <person name="Coyle M."/>
            <person name="Francisco L."/>
            <person name="Jackson L."/>
            <person name="Javaid M."/>
            <person name="Korchina V."/>
            <person name="Kovar C."/>
            <person name="Mata R."/>
            <person name="Mathew T."/>
            <person name="Ngo R."/>
            <person name="Nguyen L."/>
            <person name="Nguyen N."/>
            <person name="Okwuonu G."/>
            <person name="Ongeri F."/>
            <person name="Pham C."/>
            <person name="Simmons D."/>
            <person name="Wilczek-Boney K."/>
            <person name="Hale W."/>
            <person name="Jakkamsetti A."/>
            <person name="Pham P."/>
            <person name="Ruth R."/>
            <person name="San Lucas F."/>
            <person name="Warren J."/>
            <person name="Zhang J."/>
            <person name="Zhao Z."/>
            <person name="Zhou C."/>
            <person name="Zhu D."/>
            <person name="Lee S."/>
            <person name="Bess C."/>
            <person name="Blankenburg K."/>
            <person name="Forbes L."/>
            <person name="Fu Q."/>
            <person name="Gubbala S."/>
            <person name="Hirani K."/>
            <person name="Jayaseelan J.C."/>
            <person name="Lara F."/>
            <person name="Munidasa M."/>
            <person name="Palculict T."/>
            <person name="Patil S."/>
            <person name="Pu L.-L."/>
            <person name="Saada N."/>
            <person name="Tang L."/>
            <person name="Weissenberger G."/>
            <person name="Zhu Y."/>
            <person name="Hemphill L."/>
            <person name="Shang Y."/>
            <person name="Youmans B."/>
            <person name="Ayvaz T."/>
            <person name="Ross M."/>
            <person name="Santibanez J."/>
            <person name="Aqrawi P."/>
            <person name="Gross S."/>
            <person name="Joshi V."/>
            <person name="Fowler G."/>
            <person name="Nazareth L."/>
            <person name="Reid J."/>
            <person name="Worley K."/>
            <person name="Petrosino J."/>
            <person name="Highlander S."/>
            <person name="Gibbs R."/>
        </authorList>
    </citation>
    <scope>NUCLEOTIDE SEQUENCE [LARGE SCALE GENOMIC DNA]</scope>
    <source>
        <strain evidence="2 3">ATCC 25577</strain>
    </source>
</reference>
<evidence type="ECO:0000313" key="2">
    <source>
        <dbReference type="EMBL" id="EGY78510.1"/>
    </source>
</evidence>